<dbReference type="EMBL" id="CP159253">
    <property type="protein sequence ID" value="XCG49929.1"/>
    <property type="molecule type" value="Genomic_DNA"/>
</dbReference>
<organism evidence="1">
    <name type="scientific">Mesorhizobium sp. WSM2240</name>
    <dbReference type="NCBI Taxonomy" id="3228851"/>
    <lineage>
        <taxon>Bacteria</taxon>
        <taxon>Pseudomonadati</taxon>
        <taxon>Pseudomonadota</taxon>
        <taxon>Alphaproteobacteria</taxon>
        <taxon>Hyphomicrobiales</taxon>
        <taxon>Phyllobacteriaceae</taxon>
        <taxon>Mesorhizobium</taxon>
    </lineage>
</organism>
<sequence length="66" mass="7008">MNILEVKSKKGITAWLVGDHSIPLIAIRFAFDGGTAQDPAGKEGLVNLMTGLFEEGSGDLDSEAFQ</sequence>
<accession>A0AAU8CUB7</accession>
<dbReference type="InterPro" id="IPR011249">
    <property type="entry name" value="Metalloenz_LuxS/M16"/>
</dbReference>
<gene>
    <name evidence="1" type="ORF">ABVK50_05360</name>
</gene>
<name>A0AAU8CUB7_9HYPH</name>
<dbReference type="SUPFAM" id="SSF63411">
    <property type="entry name" value="LuxS/MPP-like metallohydrolase"/>
    <property type="match status" value="1"/>
</dbReference>
<evidence type="ECO:0000313" key="1">
    <source>
        <dbReference type="EMBL" id="XCG49929.1"/>
    </source>
</evidence>
<dbReference type="AlphaFoldDB" id="A0AAU8CUB7"/>
<dbReference type="RefSeq" id="WP_353642542.1">
    <property type="nucleotide sequence ID" value="NZ_CP159253.1"/>
</dbReference>
<reference evidence="1" key="1">
    <citation type="submission" date="2024-06" db="EMBL/GenBank/DDBJ databases">
        <title>Mesorhizobium karijinii sp. nov., a symbiont of the iconic Swainsona formosa from arid Australia.</title>
        <authorList>
            <person name="Hill Y.J."/>
            <person name="Watkin E.L.J."/>
            <person name="O'Hara G.W."/>
            <person name="Terpolilli J."/>
            <person name="Tye M.L."/>
            <person name="Kohlmeier M.G."/>
        </authorList>
    </citation>
    <scope>NUCLEOTIDE SEQUENCE</scope>
    <source>
        <strain evidence="1">WSM2240</strain>
    </source>
</reference>
<proteinExistence type="predicted"/>
<dbReference type="Gene3D" id="3.30.830.10">
    <property type="entry name" value="Metalloenzyme, LuxS/M16 peptidase-like"/>
    <property type="match status" value="1"/>
</dbReference>
<dbReference type="GO" id="GO:0046872">
    <property type="term" value="F:metal ion binding"/>
    <property type="evidence" value="ECO:0007669"/>
    <property type="project" value="InterPro"/>
</dbReference>
<evidence type="ECO:0008006" key="2">
    <source>
        <dbReference type="Google" id="ProtNLM"/>
    </source>
</evidence>
<protein>
    <recommendedName>
        <fullName evidence="2">Insulinase family protein</fullName>
    </recommendedName>
</protein>